<keyword evidence="3" id="KW-0614">Plasmid</keyword>
<dbReference type="InterPro" id="IPR021104">
    <property type="entry name" value="KfrA_DNA-bd_N"/>
</dbReference>
<keyword evidence="1" id="KW-0175">Coiled coil</keyword>
<protein>
    <recommendedName>
        <fullName evidence="2">KfrA N-terminal DNA-binding domain-containing protein</fullName>
    </recommendedName>
</protein>
<organism evidence="3 4">
    <name type="scientific">Cupriavidus malaysiensis</name>
    <dbReference type="NCBI Taxonomy" id="367825"/>
    <lineage>
        <taxon>Bacteria</taxon>
        <taxon>Pseudomonadati</taxon>
        <taxon>Pseudomonadota</taxon>
        <taxon>Betaproteobacteria</taxon>
        <taxon>Burkholderiales</taxon>
        <taxon>Burkholderiaceae</taxon>
        <taxon>Cupriavidus</taxon>
    </lineage>
</organism>
<keyword evidence="4" id="KW-1185">Reference proteome</keyword>
<evidence type="ECO:0000259" key="2">
    <source>
        <dbReference type="Pfam" id="PF11740"/>
    </source>
</evidence>
<dbReference type="Pfam" id="PF11740">
    <property type="entry name" value="KfrA_N"/>
    <property type="match status" value="1"/>
</dbReference>
<dbReference type="EMBL" id="CP017756">
    <property type="protein sequence ID" value="AOZ11168.1"/>
    <property type="molecule type" value="Genomic_DNA"/>
</dbReference>
<dbReference type="Gene3D" id="1.20.5.1160">
    <property type="entry name" value="Vasodilator-stimulated phosphoprotein"/>
    <property type="match status" value="1"/>
</dbReference>
<evidence type="ECO:0000256" key="1">
    <source>
        <dbReference type="SAM" id="Coils"/>
    </source>
</evidence>
<sequence length="296" mass="32333">MATRTTLNDQQSATIRNAVERAREDGATRKDLSHLVARLLQGYRVYPSVQKVLHFTQRGSLGDIGKDLAEFREQLEDASALSGDLSEAFPPELTRVVGQCFKSIFSHVSEHVEASIAQERADLEKARARASEDMSRARAIADAAERTVEHVEAEIGRLRAMLEDSAATASTLSKTISELQSTLAYMRDELTRAEARAAAQRQVWAATLSAAASAMPTITRVNALYASAVVVQAAPDGGETIFLAAGEERISAAFPDVVRLAAFCGEHLAEYEAMASKPESRRAWSWENPRSTARKR</sequence>
<feature type="coiled-coil region" evidence="1">
    <location>
        <begin position="109"/>
        <end position="196"/>
    </location>
</feature>
<proteinExistence type="predicted"/>
<gene>
    <name evidence="3" type="ORF">BKK80_35030</name>
</gene>
<reference evidence="3 4" key="1">
    <citation type="submission" date="2016-10" db="EMBL/GenBank/DDBJ databases">
        <title>Complete genome sequences of three Cupriavidus strains isolated from various Malaysian environments.</title>
        <authorList>
            <person name="Abdullah A.A.-A."/>
            <person name="Shafie N.A.H."/>
            <person name="Lau N.S."/>
        </authorList>
    </citation>
    <scope>NUCLEOTIDE SEQUENCE [LARGE SCALE GENOMIC DNA]</scope>
    <source>
        <strain evidence="3 4">USMAA1020</strain>
        <plasmid evidence="3 4">unnamed1</plasmid>
    </source>
</reference>
<dbReference type="Proteomes" id="UP000177515">
    <property type="component" value="Plasmid unnamed1"/>
</dbReference>
<evidence type="ECO:0000313" key="3">
    <source>
        <dbReference type="EMBL" id="AOZ11168.1"/>
    </source>
</evidence>
<evidence type="ECO:0000313" key="4">
    <source>
        <dbReference type="Proteomes" id="UP000177515"/>
    </source>
</evidence>
<feature type="domain" description="KfrA N-terminal DNA-binding" evidence="2">
    <location>
        <begin position="45"/>
        <end position="146"/>
    </location>
</feature>
<dbReference type="RefSeq" id="WP_071073783.1">
    <property type="nucleotide sequence ID" value="NZ_CP017756.1"/>
</dbReference>
<name>A0ABM6FGV0_9BURK</name>
<accession>A0ABM6FGV0</accession>
<geneLocation type="plasmid" evidence="3 4">
    <name>unnamed1</name>
</geneLocation>